<dbReference type="Proteomes" id="UP000789901">
    <property type="component" value="Unassembled WGS sequence"/>
</dbReference>
<keyword evidence="2" id="KW-1185">Reference proteome</keyword>
<feature type="non-terminal residue" evidence="1">
    <location>
        <position position="90"/>
    </location>
</feature>
<dbReference type="EMBL" id="CAJVQB010125311">
    <property type="protein sequence ID" value="CAG8853516.1"/>
    <property type="molecule type" value="Genomic_DNA"/>
</dbReference>
<name>A0ABN7XE06_GIGMA</name>
<reference evidence="1 2" key="1">
    <citation type="submission" date="2021-06" db="EMBL/GenBank/DDBJ databases">
        <authorList>
            <person name="Kallberg Y."/>
            <person name="Tangrot J."/>
            <person name="Rosling A."/>
        </authorList>
    </citation>
    <scope>NUCLEOTIDE SEQUENCE [LARGE SCALE GENOMIC DNA]</scope>
    <source>
        <strain evidence="1 2">120-4 pot B 10/14</strain>
    </source>
</reference>
<accession>A0ABN7XE06</accession>
<proteinExistence type="predicted"/>
<organism evidence="1 2">
    <name type="scientific">Gigaspora margarita</name>
    <dbReference type="NCBI Taxonomy" id="4874"/>
    <lineage>
        <taxon>Eukaryota</taxon>
        <taxon>Fungi</taxon>
        <taxon>Fungi incertae sedis</taxon>
        <taxon>Mucoromycota</taxon>
        <taxon>Glomeromycotina</taxon>
        <taxon>Glomeromycetes</taxon>
        <taxon>Diversisporales</taxon>
        <taxon>Gigasporaceae</taxon>
        <taxon>Gigaspora</taxon>
    </lineage>
</organism>
<evidence type="ECO:0000313" key="1">
    <source>
        <dbReference type="EMBL" id="CAG8853516.1"/>
    </source>
</evidence>
<comment type="caution">
    <text evidence="1">The sequence shown here is derived from an EMBL/GenBank/DDBJ whole genome shotgun (WGS) entry which is preliminary data.</text>
</comment>
<evidence type="ECO:0000313" key="2">
    <source>
        <dbReference type="Proteomes" id="UP000789901"/>
    </source>
</evidence>
<sequence>KKIVQGKPESRWKNHLRGHENLGLQPGVNGEETPYEKEEKLIREQEEWDWKRKDTFDEFIYESKELDEKEEYCTLESEKELDIYDNPHMA</sequence>
<gene>
    <name evidence="1" type="ORF">GMARGA_LOCUS42337</name>
</gene>
<protein>
    <submittedName>
        <fullName evidence="1">16935_t:CDS:1</fullName>
    </submittedName>
</protein>
<feature type="non-terminal residue" evidence="1">
    <location>
        <position position="1"/>
    </location>
</feature>